<dbReference type="GO" id="GO:0022625">
    <property type="term" value="C:cytosolic large ribosomal subunit"/>
    <property type="evidence" value="ECO:0007669"/>
    <property type="project" value="TreeGrafter"/>
</dbReference>
<evidence type="ECO:0000313" key="8">
    <source>
        <dbReference type="Proteomes" id="UP000709295"/>
    </source>
</evidence>
<dbReference type="NCBIfam" id="TIGR00059">
    <property type="entry name" value="L17"/>
    <property type="match status" value="1"/>
</dbReference>
<dbReference type="InterPro" id="IPR000456">
    <property type="entry name" value="Ribosomal_bL17"/>
</dbReference>
<evidence type="ECO:0000256" key="2">
    <source>
        <dbReference type="ARBA" id="ARBA00023274"/>
    </source>
</evidence>
<dbReference type="Pfam" id="PF01196">
    <property type="entry name" value="Ribosomal_L17"/>
    <property type="match status" value="1"/>
</dbReference>
<protein>
    <recommendedName>
        <fullName evidence="3">Large ribosomal subunit protein bL17c</fullName>
    </recommendedName>
    <alternativeName>
        <fullName evidence="4">50S ribosomal protein L17, chloroplastic</fullName>
    </alternativeName>
    <alternativeName>
        <fullName evidence="5">CL17</fullName>
    </alternativeName>
</protein>
<sequence>MKHRVAFRKLNRTSAHRQAMLRTMVTQLVEHERIRTTLPKAKELRRVADKVVTLAKQDDEPARKRAESILRTPESVTKLFDVVGPRYVYVLLLLREGGYTRILKADFRKGDGAEMAVIEYIDRPGEMRKAKPPTGIEAARAVFDAQAEATQ</sequence>
<dbReference type="HAMAP" id="MF_01368">
    <property type="entry name" value="Ribosomal_bL17"/>
    <property type="match status" value="1"/>
</dbReference>
<dbReference type="Proteomes" id="UP000709295">
    <property type="component" value="Unassembled WGS sequence"/>
</dbReference>
<proteinExistence type="inferred from homology"/>
<dbReference type="PROSITE" id="PS01167">
    <property type="entry name" value="RIBOSOMAL_L17"/>
    <property type="match status" value="1"/>
</dbReference>
<evidence type="ECO:0000256" key="3">
    <source>
        <dbReference type="ARBA" id="ARBA00072708"/>
    </source>
</evidence>
<name>A0A8J5IM27_9STRA</name>
<comment type="similarity">
    <text evidence="6">Belongs to the bacterial ribosomal protein bL17 family.</text>
</comment>
<evidence type="ECO:0000256" key="4">
    <source>
        <dbReference type="ARBA" id="ARBA00077677"/>
    </source>
</evidence>
<dbReference type="FunFam" id="3.90.1030.10:FF:000001">
    <property type="entry name" value="50S ribosomal protein L17"/>
    <property type="match status" value="1"/>
</dbReference>
<evidence type="ECO:0000256" key="1">
    <source>
        <dbReference type="ARBA" id="ARBA00022980"/>
    </source>
</evidence>
<evidence type="ECO:0000256" key="6">
    <source>
        <dbReference type="RuleBase" id="RU000660"/>
    </source>
</evidence>
<organism evidence="7 8">
    <name type="scientific">Phytophthora aleatoria</name>
    <dbReference type="NCBI Taxonomy" id="2496075"/>
    <lineage>
        <taxon>Eukaryota</taxon>
        <taxon>Sar</taxon>
        <taxon>Stramenopiles</taxon>
        <taxon>Oomycota</taxon>
        <taxon>Peronosporomycetes</taxon>
        <taxon>Peronosporales</taxon>
        <taxon>Peronosporaceae</taxon>
        <taxon>Phytophthora</taxon>
    </lineage>
</organism>
<gene>
    <name evidence="7" type="ORF">JG688_00013506</name>
</gene>
<dbReference type="PANTHER" id="PTHR14413:SF16">
    <property type="entry name" value="LARGE RIBOSOMAL SUBUNIT PROTEIN BL17M"/>
    <property type="match status" value="1"/>
</dbReference>
<dbReference type="AlphaFoldDB" id="A0A8J5IM27"/>
<dbReference type="PANTHER" id="PTHR14413">
    <property type="entry name" value="RIBOSOMAL PROTEIN L17"/>
    <property type="match status" value="1"/>
</dbReference>
<comment type="caution">
    <text evidence="7">The sequence shown here is derived from an EMBL/GenBank/DDBJ whole genome shotgun (WGS) entry which is preliminary data.</text>
</comment>
<dbReference type="EMBL" id="JAENGY010001155">
    <property type="protein sequence ID" value="KAG6951945.1"/>
    <property type="molecule type" value="Genomic_DNA"/>
</dbReference>
<keyword evidence="2 6" id="KW-0687">Ribonucleoprotein</keyword>
<dbReference type="GO" id="GO:0003735">
    <property type="term" value="F:structural constituent of ribosome"/>
    <property type="evidence" value="ECO:0007669"/>
    <property type="project" value="InterPro"/>
</dbReference>
<evidence type="ECO:0000256" key="5">
    <source>
        <dbReference type="ARBA" id="ARBA00082728"/>
    </source>
</evidence>
<evidence type="ECO:0000313" key="7">
    <source>
        <dbReference type="EMBL" id="KAG6951945.1"/>
    </source>
</evidence>
<reference evidence="7" key="1">
    <citation type="submission" date="2021-01" db="EMBL/GenBank/DDBJ databases">
        <title>Phytophthora aleatoria, a newly-described species from Pinus radiata is distinct from Phytophthora cactorum isolates based on comparative genomics.</title>
        <authorList>
            <person name="Mcdougal R."/>
            <person name="Panda P."/>
            <person name="Williams N."/>
            <person name="Studholme D.J."/>
        </authorList>
    </citation>
    <scope>NUCLEOTIDE SEQUENCE</scope>
    <source>
        <strain evidence="7">NZFS 4037</strain>
    </source>
</reference>
<dbReference type="InterPro" id="IPR047859">
    <property type="entry name" value="Ribosomal_bL17_CS"/>
</dbReference>
<keyword evidence="1 6" id="KW-0689">Ribosomal protein</keyword>
<accession>A0A8J5IM27</accession>
<dbReference type="GO" id="GO:0006412">
    <property type="term" value="P:translation"/>
    <property type="evidence" value="ECO:0007669"/>
    <property type="project" value="InterPro"/>
</dbReference>
<keyword evidence="8" id="KW-1185">Reference proteome</keyword>